<dbReference type="AlphaFoldDB" id="A0A4R6FJW2"/>
<evidence type="ECO:0000259" key="2">
    <source>
        <dbReference type="Pfam" id="PF04233"/>
    </source>
</evidence>
<keyword evidence="4" id="KW-1185">Reference proteome</keyword>
<organism evidence="3 4">
    <name type="scientific">Stakelama pacifica</name>
    <dbReference type="NCBI Taxonomy" id="517720"/>
    <lineage>
        <taxon>Bacteria</taxon>
        <taxon>Pseudomonadati</taxon>
        <taxon>Pseudomonadota</taxon>
        <taxon>Alphaproteobacteria</taxon>
        <taxon>Sphingomonadales</taxon>
        <taxon>Sphingomonadaceae</taxon>
        <taxon>Stakelama</taxon>
    </lineage>
</organism>
<protein>
    <submittedName>
        <fullName evidence="3">Phage Mu protein F like protein</fullName>
    </submittedName>
</protein>
<proteinExistence type="predicted"/>
<evidence type="ECO:0000256" key="1">
    <source>
        <dbReference type="SAM" id="MobiDB-lite"/>
    </source>
</evidence>
<evidence type="ECO:0000313" key="4">
    <source>
        <dbReference type="Proteomes" id="UP000295493"/>
    </source>
</evidence>
<dbReference type="Pfam" id="PF04233">
    <property type="entry name" value="Phage_Mu_F"/>
    <property type="match status" value="1"/>
</dbReference>
<name>A0A4R6FJW2_9SPHN</name>
<feature type="domain" description="Phage head morphogenesis" evidence="2">
    <location>
        <begin position="156"/>
        <end position="275"/>
    </location>
</feature>
<comment type="caution">
    <text evidence="3">The sequence shown here is derived from an EMBL/GenBank/DDBJ whole genome shotgun (WGS) entry which is preliminary data.</text>
</comment>
<dbReference type="InterPro" id="IPR006528">
    <property type="entry name" value="Phage_head_morphogenesis_dom"/>
</dbReference>
<gene>
    <name evidence="3" type="ORF">EV664_107173</name>
</gene>
<sequence>MPRYDLASMARRQRNFRRSAIVFRDIRPPAMLATDLYQRCYKPVVDLWASAADTIIAQYASTIDTMTTDAPADISGAIDGASNTFDRLFITLTASLRDWVLRTEQWQRGSWRGAVLSATGVDLGTLLGPADVRATMDTYIEWNTKLIRNVSDEARKKIGDAVFSGLTQRQPARDVAARIREVVGMSQRRSINIASDQLSKISSELADERRREAGLSVWQWVSSHKLHPREWHQARDGNLYSEEADMQGKTVNGKTVAEPPARDDWPGRPPYCGCRSKSVLVLD</sequence>
<reference evidence="3 4" key="1">
    <citation type="submission" date="2019-03" db="EMBL/GenBank/DDBJ databases">
        <title>Genomic Encyclopedia of Type Strains, Phase IV (KMG-IV): sequencing the most valuable type-strain genomes for metagenomic binning, comparative biology and taxonomic classification.</title>
        <authorList>
            <person name="Goeker M."/>
        </authorList>
    </citation>
    <scope>NUCLEOTIDE SEQUENCE [LARGE SCALE GENOMIC DNA]</scope>
    <source>
        <strain evidence="3 4">DSM 25059</strain>
    </source>
</reference>
<evidence type="ECO:0000313" key="3">
    <source>
        <dbReference type="EMBL" id="TDN81771.1"/>
    </source>
</evidence>
<dbReference type="RefSeq" id="WP_229668234.1">
    <property type="nucleotide sequence ID" value="NZ_BMLU01000007.1"/>
</dbReference>
<feature type="region of interest" description="Disordered" evidence="1">
    <location>
        <begin position="247"/>
        <end position="269"/>
    </location>
</feature>
<accession>A0A4R6FJW2</accession>
<dbReference type="Proteomes" id="UP000295493">
    <property type="component" value="Unassembled WGS sequence"/>
</dbReference>
<dbReference type="EMBL" id="SNWD01000007">
    <property type="protein sequence ID" value="TDN81771.1"/>
    <property type="molecule type" value="Genomic_DNA"/>
</dbReference>